<comment type="caution">
    <text evidence="2">The sequence shown here is derived from an EMBL/GenBank/DDBJ whole genome shotgun (WGS) entry which is preliminary data.</text>
</comment>
<name>A0A3M0J3A2_HIRRU</name>
<keyword evidence="3" id="KW-1185">Reference proteome</keyword>
<protein>
    <submittedName>
        <fullName evidence="2">Uncharacterized protein</fullName>
    </submittedName>
</protein>
<reference evidence="2 3" key="1">
    <citation type="submission" date="2018-07" db="EMBL/GenBank/DDBJ databases">
        <title>A high quality draft genome assembly of the barn swallow (H. rustica rustica).</title>
        <authorList>
            <person name="Formenti G."/>
            <person name="Chiara M."/>
            <person name="Poveda L."/>
            <person name="Francoijs K.-J."/>
            <person name="Bonisoli-Alquati A."/>
            <person name="Canova L."/>
            <person name="Gianfranceschi L."/>
            <person name="Horner D.S."/>
            <person name="Saino N."/>
        </authorList>
    </citation>
    <scope>NUCLEOTIDE SEQUENCE [LARGE SCALE GENOMIC DNA]</scope>
    <source>
        <strain evidence="2">Chelidonia</strain>
        <tissue evidence="2">Blood</tissue>
    </source>
</reference>
<sequence>MDKEWNDDADQELSPWGNTSQELCPCEEVRGQWQEEVRVQWEVGVRVLCGGRTQQKLYHWEENVTVQELHPWNEDDDRYQELSQLEGAGYQDLPLLEDVRGHLHMYQWETDKRDPDLSQVGDHSDKVLSQGKGYNVKELPQWEKDKSDQKLSQQEESVNSQGCPNGEKDDEVPLSGTENPVPAPHSPPDCSQTLLDLARHITSEVVSKAVLEVQASGQQPEEQGDREQSVAELEAAAPVERKESPISALLSPCCPHSPSPSPLGTQALSEQQEEGDRGSVLSEQESKKGTVTGELELSQCDDEEDPEFSQQEMNKYQEISQGEICVEQELSPGEAGSYLELFPGEVCVEQELSPGEAGSYLELFPGEVCVEQELSPGEAGSYPELFPGEVCVEQELSPGEAGSYLELSPGEVCMEQELSPAEAGSYLEFSECLEKGLSQEVGSSKKLLQKLLSWEEYSEQELSHKVSSYQELSDWEESIG</sequence>
<feature type="region of interest" description="Disordered" evidence="1">
    <location>
        <begin position="215"/>
        <end position="310"/>
    </location>
</feature>
<proteinExistence type="predicted"/>
<feature type="compositionally biased region" description="Basic and acidic residues" evidence="1">
    <location>
        <begin position="113"/>
        <end position="126"/>
    </location>
</feature>
<feature type="region of interest" description="Disordered" evidence="1">
    <location>
        <begin position="1"/>
        <end position="21"/>
    </location>
</feature>
<dbReference type="OrthoDB" id="9219679at2759"/>
<evidence type="ECO:0000313" key="3">
    <source>
        <dbReference type="Proteomes" id="UP000269221"/>
    </source>
</evidence>
<feature type="compositionally biased region" description="Basic and acidic residues" evidence="1">
    <location>
        <begin position="140"/>
        <end position="149"/>
    </location>
</feature>
<organism evidence="2 3">
    <name type="scientific">Hirundo rustica rustica</name>
    <dbReference type="NCBI Taxonomy" id="333673"/>
    <lineage>
        <taxon>Eukaryota</taxon>
        <taxon>Metazoa</taxon>
        <taxon>Chordata</taxon>
        <taxon>Craniata</taxon>
        <taxon>Vertebrata</taxon>
        <taxon>Euteleostomi</taxon>
        <taxon>Archelosauria</taxon>
        <taxon>Archosauria</taxon>
        <taxon>Dinosauria</taxon>
        <taxon>Saurischia</taxon>
        <taxon>Theropoda</taxon>
        <taxon>Coelurosauria</taxon>
        <taxon>Aves</taxon>
        <taxon>Neognathae</taxon>
        <taxon>Neoaves</taxon>
        <taxon>Telluraves</taxon>
        <taxon>Australaves</taxon>
        <taxon>Passeriformes</taxon>
        <taxon>Sylvioidea</taxon>
        <taxon>Hirundinidae</taxon>
        <taxon>Hirundo</taxon>
    </lineage>
</organism>
<dbReference type="AlphaFoldDB" id="A0A3M0J3A2"/>
<dbReference type="EMBL" id="QRBI01000186">
    <property type="protein sequence ID" value="RMB95398.1"/>
    <property type="molecule type" value="Genomic_DNA"/>
</dbReference>
<gene>
    <name evidence="2" type="ORF">DUI87_28119</name>
</gene>
<feature type="region of interest" description="Disordered" evidence="1">
    <location>
        <begin position="113"/>
        <end position="192"/>
    </location>
</feature>
<evidence type="ECO:0000256" key="1">
    <source>
        <dbReference type="SAM" id="MobiDB-lite"/>
    </source>
</evidence>
<accession>A0A3M0J3A2</accession>
<evidence type="ECO:0000313" key="2">
    <source>
        <dbReference type="EMBL" id="RMB95398.1"/>
    </source>
</evidence>
<feature type="compositionally biased region" description="Polar residues" evidence="1">
    <location>
        <begin position="150"/>
        <end position="163"/>
    </location>
</feature>
<dbReference type="Proteomes" id="UP000269221">
    <property type="component" value="Unassembled WGS sequence"/>
</dbReference>